<dbReference type="RefSeq" id="WP_173416473.1">
    <property type="nucleotide sequence ID" value="NZ_CP054139.1"/>
</dbReference>
<dbReference type="AlphaFoldDB" id="A0A7D4TWW2"/>
<evidence type="ECO:0008006" key="4">
    <source>
        <dbReference type="Google" id="ProtNLM"/>
    </source>
</evidence>
<organism evidence="2 3">
    <name type="scientific">Mucilaginibacter mali</name>
    <dbReference type="NCBI Taxonomy" id="2740462"/>
    <lineage>
        <taxon>Bacteria</taxon>
        <taxon>Pseudomonadati</taxon>
        <taxon>Bacteroidota</taxon>
        <taxon>Sphingobacteriia</taxon>
        <taxon>Sphingobacteriales</taxon>
        <taxon>Sphingobacteriaceae</taxon>
        <taxon>Mucilaginibacter</taxon>
    </lineage>
</organism>
<dbReference type="KEGG" id="mmab:HQ865_19265"/>
<accession>A0A7D4TWW2</accession>
<dbReference type="EMBL" id="CP054139">
    <property type="protein sequence ID" value="QKJ31815.1"/>
    <property type="molecule type" value="Genomic_DNA"/>
</dbReference>
<protein>
    <recommendedName>
        <fullName evidence="4">Lipoprotein</fullName>
    </recommendedName>
</protein>
<feature type="chain" id="PRO_5028996927" description="Lipoprotein" evidence="1">
    <location>
        <begin position="22"/>
        <end position="174"/>
    </location>
</feature>
<reference evidence="2 3" key="1">
    <citation type="submission" date="2020-05" db="EMBL/GenBank/DDBJ databases">
        <title>Mucilaginibacter mali sp. nov.</title>
        <authorList>
            <person name="Kim H.S."/>
            <person name="Lee K.C."/>
            <person name="Suh M.K."/>
            <person name="Kim J.-S."/>
            <person name="Han K.-I."/>
            <person name="Eom M.K."/>
            <person name="Shin Y.K."/>
            <person name="Lee J.-S."/>
        </authorList>
    </citation>
    <scope>NUCLEOTIDE SEQUENCE [LARGE SCALE GENOMIC DNA]</scope>
    <source>
        <strain evidence="2 3">G2-14</strain>
    </source>
</reference>
<evidence type="ECO:0000313" key="3">
    <source>
        <dbReference type="Proteomes" id="UP000505355"/>
    </source>
</evidence>
<dbReference type="Proteomes" id="UP000505355">
    <property type="component" value="Chromosome"/>
</dbReference>
<evidence type="ECO:0000313" key="2">
    <source>
        <dbReference type="EMBL" id="QKJ31815.1"/>
    </source>
</evidence>
<dbReference type="PROSITE" id="PS51257">
    <property type="entry name" value="PROKAR_LIPOPROTEIN"/>
    <property type="match status" value="1"/>
</dbReference>
<keyword evidence="3" id="KW-1185">Reference proteome</keyword>
<evidence type="ECO:0000256" key="1">
    <source>
        <dbReference type="SAM" id="SignalP"/>
    </source>
</evidence>
<keyword evidence="1" id="KW-0732">Signal</keyword>
<proteinExistence type="predicted"/>
<sequence>MKTLYLLLVGIALSACGTMQSIVKSSFPYTANVEIPGNGMAGKQYTAVSTASSADQAFMKHDADNINAVRIVSAKLQAIDPTDFNIGQMESVQVYISKTDGKGATMVASRKNINPTIGNSLVLDIDNAHFLDELVREPSLQVKLVYKLRQNIAKGVNLHVVLSIAAYPNRQDAN</sequence>
<gene>
    <name evidence="2" type="ORF">HQ865_19265</name>
</gene>
<feature type="signal peptide" evidence="1">
    <location>
        <begin position="1"/>
        <end position="21"/>
    </location>
</feature>
<name>A0A7D4TWW2_9SPHI</name>